<feature type="region of interest" description="Disordered" evidence="1">
    <location>
        <begin position="234"/>
        <end position="261"/>
    </location>
</feature>
<reference evidence="3" key="1">
    <citation type="journal article" date="2017" name="Nat. Ecol. Evol.">
        <title>Genome expansion and lineage-specific genetic innovations in the forest pathogenic fungi Armillaria.</title>
        <authorList>
            <person name="Sipos G."/>
            <person name="Prasanna A.N."/>
            <person name="Walter M.C."/>
            <person name="O'Connor E."/>
            <person name="Balint B."/>
            <person name="Krizsan K."/>
            <person name="Kiss B."/>
            <person name="Hess J."/>
            <person name="Varga T."/>
            <person name="Slot J."/>
            <person name="Riley R."/>
            <person name="Boka B."/>
            <person name="Rigling D."/>
            <person name="Barry K."/>
            <person name="Lee J."/>
            <person name="Mihaltcheva S."/>
            <person name="LaButti K."/>
            <person name="Lipzen A."/>
            <person name="Waldron R."/>
            <person name="Moloney N.M."/>
            <person name="Sperisen C."/>
            <person name="Kredics L."/>
            <person name="Vagvoelgyi C."/>
            <person name="Patrignani A."/>
            <person name="Fitzpatrick D."/>
            <person name="Nagy I."/>
            <person name="Doyle S."/>
            <person name="Anderson J.B."/>
            <person name="Grigoriev I.V."/>
            <person name="Gueldener U."/>
            <person name="Muensterkoetter M."/>
            <person name="Nagy L.G."/>
        </authorList>
    </citation>
    <scope>NUCLEOTIDE SEQUENCE [LARGE SCALE GENOMIC DNA]</scope>
    <source>
        <strain evidence="3">28-4</strain>
    </source>
</reference>
<dbReference type="Proteomes" id="UP000218334">
    <property type="component" value="Unassembled WGS sequence"/>
</dbReference>
<evidence type="ECO:0000313" key="2">
    <source>
        <dbReference type="EMBL" id="PBK60401.1"/>
    </source>
</evidence>
<feature type="compositionally biased region" description="Low complexity" evidence="1">
    <location>
        <begin position="234"/>
        <end position="257"/>
    </location>
</feature>
<sequence>MSVNEARADQGLCRWMSPFPILSEFLLLASNIPVYWLSCLVCVAGLKTNFSTGTALCFNHQSGYCVIGKSWSRSAETNSVVLASSSNKHKRDIPQDKRSMAKLWKESVVRDCLCGLEGKYTQPIYDALAKAGLSLNDITSVIEEARLLIIVPGDKFSLNVNADEAAVLGAGLHGASLSRQFKTKNIKATLMLSESGFVSVTDAMAFGEMKDESIPGKLKGLFVAGSSSLSCAETETESAAEASSASEAAPSASAPSEAKAEKVDLKDLTTIPLNLTVHFTSIPHMTVEESVVEDLLDPENRDTPFKEYSQDSERAPIEEKLEESDKGGGFTD</sequence>
<dbReference type="AlphaFoldDB" id="A0A2H3ANJ7"/>
<proteinExistence type="predicted"/>
<gene>
    <name evidence="2" type="ORF">ARMSODRAFT_982335</name>
</gene>
<organism evidence="2 3">
    <name type="scientific">Armillaria solidipes</name>
    <dbReference type="NCBI Taxonomy" id="1076256"/>
    <lineage>
        <taxon>Eukaryota</taxon>
        <taxon>Fungi</taxon>
        <taxon>Dikarya</taxon>
        <taxon>Basidiomycota</taxon>
        <taxon>Agaricomycotina</taxon>
        <taxon>Agaricomycetes</taxon>
        <taxon>Agaricomycetidae</taxon>
        <taxon>Agaricales</taxon>
        <taxon>Marasmiineae</taxon>
        <taxon>Physalacriaceae</taxon>
        <taxon>Armillaria</taxon>
    </lineage>
</organism>
<dbReference type="EMBL" id="KZ293487">
    <property type="protein sequence ID" value="PBK60401.1"/>
    <property type="molecule type" value="Genomic_DNA"/>
</dbReference>
<evidence type="ECO:0000256" key="1">
    <source>
        <dbReference type="SAM" id="MobiDB-lite"/>
    </source>
</evidence>
<accession>A0A2H3ANJ7</accession>
<dbReference type="STRING" id="1076256.A0A2H3ANJ7"/>
<keyword evidence="3" id="KW-1185">Reference proteome</keyword>
<name>A0A2H3ANJ7_9AGAR</name>
<evidence type="ECO:0000313" key="3">
    <source>
        <dbReference type="Proteomes" id="UP000218334"/>
    </source>
</evidence>
<protein>
    <submittedName>
        <fullName evidence="2">Uncharacterized protein</fullName>
    </submittedName>
</protein>
<feature type="region of interest" description="Disordered" evidence="1">
    <location>
        <begin position="294"/>
        <end position="332"/>
    </location>
</feature>
<feature type="compositionally biased region" description="Basic and acidic residues" evidence="1">
    <location>
        <begin position="298"/>
        <end position="326"/>
    </location>
</feature>